<keyword evidence="4" id="KW-0547">Nucleotide-binding</keyword>
<keyword evidence="6" id="KW-0862">Zinc</keyword>
<dbReference type="InterPro" id="IPR035985">
    <property type="entry name" value="Ubiquitin-activating_enz"/>
</dbReference>
<evidence type="ECO:0000256" key="6">
    <source>
        <dbReference type="ARBA" id="ARBA00022833"/>
    </source>
</evidence>
<dbReference type="GO" id="GO:0046872">
    <property type="term" value="F:metal ion binding"/>
    <property type="evidence" value="ECO:0007669"/>
    <property type="project" value="UniProtKB-KW"/>
</dbReference>
<dbReference type="CDD" id="cd00757">
    <property type="entry name" value="ThiF_MoeB_HesA_family"/>
    <property type="match status" value="1"/>
</dbReference>
<evidence type="ECO:0000256" key="3">
    <source>
        <dbReference type="ARBA" id="ARBA00022723"/>
    </source>
</evidence>
<name>W7T418_9STRA</name>
<evidence type="ECO:0000259" key="8">
    <source>
        <dbReference type="Pfam" id="PF00899"/>
    </source>
</evidence>
<sequence>MVPCSTLTTRKATKHLQIPHHEPVFTRALPFIAMSWPSGRLPNRKLQDIPPVECGSRDNKDLIGGKDFKVFDAWAKRSKNVFNTSRRHRVISMDPCASSSDVIAALQAEITSLRTALHSVTAASSPPPPCTTTSSPVFRPGRIKIDHMSAEVTDSNPYSRLMALKRMGVVKEYERIREVSVLIVGLGGVGSVAAEMLTRCGIGKLLLFDYDVVELANMNRLFFRPEHAGLRKTEAATATLESINPDVCLEGHTYDVTSVPHFEHFLDRLRRGGPDGRSPVHLVLSCVDNYAARTAINQACNEADVAWMESGVSEDAVSGHIQTLFPGRTACFECLPPLLVASGVEESTLRREGVCAASLPTTMGIVAGLLVQNALKYLLDFGDLSYYLGYSALTDHFPRHTLWPNPDCGNMWCRRRQETWRGKGRAWQRRETDCREMGEGAGPVHGTNEWGIEVIGREGVDVEGEVGVERGSAGSVQQSGREGTEASLEELAAELSQLQS</sequence>
<dbReference type="GO" id="GO:0071566">
    <property type="term" value="F:UFM1 activating enzyme activity"/>
    <property type="evidence" value="ECO:0007669"/>
    <property type="project" value="TreeGrafter"/>
</dbReference>
<evidence type="ECO:0000256" key="1">
    <source>
        <dbReference type="ARBA" id="ARBA00005339"/>
    </source>
</evidence>
<dbReference type="Pfam" id="PF00899">
    <property type="entry name" value="ThiF"/>
    <property type="match status" value="1"/>
</dbReference>
<keyword evidence="7" id="KW-0067">ATP-binding</keyword>
<keyword evidence="3" id="KW-0479">Metal-binding</keyword>
<dbReference type="PANTHER" id="PTHR10953:SF9">
    <property type="entry name" value="UBIQUITIN-LIKE MODIFIER-ACTIVATING ENZYME 5"/>
    <property type="match status" value="1"/>
</dbReference>
<proteinExistence type="inferred from homology"/>
<comment type="caution">
    <text evidence="9">The sequence shown here is derived from an EMBL/GenBank/DDBJ whole genome shotgun (WGS) entry which is preliminary data.</text>
</comment>
<dbReference type="GO" id="GO:0005829">
    <property type="term" value="C:cytosol"/>
    <property type="evidence" value="ECO:0007669"/>
    <property type="project" value="TreeGrafter"/>
</dbReference>
<evidence type="ECO:0000313" key="9">
    <source>
        <dbReference type="EMBL" id="EWM21735.1"/>
    </source>
</evidence>
<feature type="domain" description="THIF-type NAD/FAD binding fold" evidence="8">
    <location>
        <begin position="158"/>
        <end position="409"/>
    </location>
</feature>
<dbReference type="GO" id="GO:0005524">
    <property type="term" value="F:ATP binding"/>
    <property type="evidence" value="ECO:0007669"/>
    <property type="project" value="UniProtKB-KW"/>
</dbReference>
<evidence type="ECO:0000256" key="4">
    <source>
        <dbReference type="ARBA" id="ARBA00022741"/>
    </source>
</evidence>
<dbReference type="InterPro" id="IPR000594">
    <property type="entry name" value="ThiF_NAD_FAD-bd"/>
</dbReference>
<dbReference type="SUPFAM" id="SSF69572">
    <property type="entry name" value="Activating enzymes of the ubiquitin-like proteins"/>
    <property type="match status" value="1"/>
</dbReference>
<dbReference type="OrthoDB" id="206053at2759"/>
<dbReference type="InterPro" id="IPR045886">
    <property type="entry name" value="ThiF/MoeB/HesA"/>
</dbReference>
<dbReference type="Gene3D" id="3.40.50.720">
    <property type="entry name" value="NAD(P)-binding Rossmann-like Domain"/>
    <property type="match status" value="1"/>
</dbReference>
<dbReference type="GO" id="GO:0071569">
    <property type="term" value="P:protein ufmylation"/>
    <property type="evidence" value="ECO:0007669"/>
    <property type="project" value="TreeGrafter"/>
</dbReference>
<comment type="similarity">
    <text evidence="1">Belongs to the ubiquitin-activating E1 family. UBA5 subfamily.</text>
</comment>
<evidence type="ECO:0000256" key="7">
    <source>
        <dbReference type="ARBA" id="ARBA00022840"/>
    </source>
</evidence>
<dbReference type="Proteomes" id="UP000019335">
    <property type="component" value="Unassembled WGS sequence"/>
</dbReference>
<dbReference type="AlphaFoldDB" id="W7T418"/>
<reference evidence="9 10" key="1">
    <citation type="journal article" date="2014" name="Mol. Plant">
        <title>Chromosome Scale Genome Assembly and Transcriptome Profiling of Nannochloropsis gaditana in Nitrogen Depletion.</title>
        <authorList>
            <person name="Corteggiani Carpinelli E."/>
            <person name="Telatin A."/>
            <person name="Vitulo N."/>
            <person name="Forcato C."/>
            <person name="D'Angelo M."/>
            <person name="Schiavon R."/>
            <person name="Vezzi A."/>
            <person name="Giacometti G.M."/>
            <person name="Morosinotto T."/>
            <person name="Valle G."/>
        </authorList>
    </citation>
    <scope>NUCLEOTIDE SEQUENCE [LARGE SCALE GENOMIC DNA]</scope>
    <source>
        <strain evidence="9 10">B-31</strain>
    </source>
</reference>
<dbReference type="PANTHER" id="PTHR10953">
    <property type="entry name" value="UBIQUITIN-ACTIVATING ENZYME E1"/>
    <property type="match status" value="1"/>
</dbReference>
<protein>
    <recommendedName>
        <fullName evidence="2">Ubiquitin-like modifier-activating enzyme 5</fullName>
    </recommendedName>
</protein>
<evidence type="ECO:0000256" key="2">
    <source>
        <dbReference type="ARBA" id="ARBA00016279"/>
    </source>
</evidence>
<organism evidence="9 10">
    <name type="scientific">Nannochloropsis gaditana</name>
    <dbReference type="NCBI Taxonomy" id="72520"/>
    <lineage>
        <taxon>Eukaryota</taxon>
        <taxon>Sar</taxon>
        <taxon>Stramenopiles</taxon>
        <taxon>Ochrophyta</taxon>
        <taxon>Eustigmatophyceae</taxon>
        <taxon>Eustigmatales</taxon>
        <taxon>Monodopsidaceae</taxon>
        <taxon>Nannochloropsis</taxon>
    </lineage>
</organism>
<accession>W7T418</accession>
<keyword evidence="10" id="KW-1185">Reference proteome</keyword>
<evidence type="ECO:0000313" key="10">
    <source>
        <dbReference type="Proteomes" id="UP000019335"/>
    </source>
</evidence>
<evidence type="ECO:0000256" key="5">
    <source>
        <dbReference type="ARBA" id="ARBA00022786"/>
    </source>
</evidence>
<dbReference type="EMBL" id="AZIL01002368">
    <property type="protein sequence ID" value="EWM21735.1"/>
    <property type="molecule type" value="Genomic_DNA"/>
</dbReference>
<keyword evidence="5" id="KW-0833">Ubl conjugation pathway</keyword>
<gene>
    <name evidence="9" type="ORF">Naga_100270g6</name>
</gene>
<dbReference type="FunFam" id="3.40.50.720:FF:000531">
    <property type="entry name" value="NAD/FAD dependent dehydrogenase, putative"/>
    <property type="match status" value="1"/>
</dbReference>